<dbReference type="Proteomes" id="UP001165190">
    <property type="component" value="Unassembled WGS sequence"/>
</dbReference>
<dbReference type="InterPro" id="IPR043502">
    <property type="entry name" value="DNA/RNA_pol_sf"/>
</dbReference>
<dbReference type="SUPFAM" id="SSF56672">
    <property type="entry name" value="DNA/RNA polymerases"/>
    <property type="match status" value="1"/>
</dbReference>
<comment type="caution">
    <text evidence="2">The sequence shown here is derived from an EMBL/GenBank/DDBJ whole genome shotgun (WGS) entry which is preliminary data.</text>
</comment>
<dbReference type="PANTHER" id="PTHR46890">
    <property type="entry name" value="NON-LTR RETROLELEMENT REVERSE TRANSCRIPTASE-LIKE PROTEIN-RELATED"/>
    <property type="match status" value="1"/>
</dbReference>
<dbReference type="OrthoDB" id="994369at2759"/>
<reference evidence="2" key="1">
    <citation type="submission" date="2023-05" db="EMBL/GenBank/DDBJ databases">
        <title>Genome and transcriptome analyses reveal genes involved in the formation of fine ridges on petal epidermal cells in Hibiscus trionum.</title>
        <authorList>
            <person name="Koshimizu S."/>
            <person name="Masuda S."/>
            <person name="Ishii T."/>
            <person name="Shirasu K."/>
            <person name="Hoshino A."/>
            <person name="Arita M."/>
        </authorList>
    </citation>
    <scope>NUCLEOTIDE SEQUENCE</scope>
    <source>
        <strain evidence="2">Hamamatsu line</strain>
    </source>
</reference>
<evidence type="ECO:0000313" key="2">
    <source>
        <dbReference type="EMBL" id="GMJ10759.1"/>
    </source>
</evidence>
<keyword evidence="3" id="KW-1185">Reference proteome</keyword>
<dbReference type="InterPro" id="IPR000477">
    <property type="entry name" value="RT_dom"/>
</dbReference>
<name>A0A9W7JC79_HIBTR</name>
<dbReference type="Pfam" id="PF00078">
    <property type="entry name" value="RVT_1"/>
    <property type="match status" value="1"/>
</dbReference>
<accession>A0A9W7JC79</accession>
<dbReference type="AlphaFoldDB" id="A0A9W7JC79"/>
<dbReference type="PANTHER" id="PTHR46890:SF48">
    <property type="entry name" value="RNA-DIRECTED DNA POLYMERASE"/>
    <property type="match status" value="1"/>
</dbReference>
<dbReference type="PROSITE" id="PS50878">
    <property type="entry name" value="RT_POL"/>
    <property type="match status" value="1"/>
</dbReference>
<sequence length="138" mass="15555">MGFGKKWRKWIHLCISTTSMSVLVNGSPTNWFKIKRGLRQGCPLSPLLFNIMGEVLNALIFKAVDLRFIKGIQVGDSDVAVSHIQFPDDLINFTKAEESSVRNVKHLLRIFKLSSSLSLNAKKTKLYGVNIADKHIQE</sequence>
<gene>
    <name evidence="2" type="ORF">HRI_004745100</name>
</gene>
<organism evidence="2 3">
    <name type="scientific">Hibiscus trionum</name>
    <name type="common">Flower of an hour</name>
    <dbReference type="NCBI Taxonomy" id="183268"/>
    <lineage>
        <taxon>Eukaryota</taxon>
        <taxon>Viridiplantae</taxon>
        <taxon>Streptophyta</taxon>
        <taxon>Embryophyta</taxon>
        <taxon>Tracheophyta</taxon>
        <taxon>Spermatophyta</taxon>
        <taxon>Magnoliopsida</taxon>
        <taxon>eudicotyledons</taxon>
        <taxon>Gunneridae</taxon>
        <taxon>Pentapetalae</taxon>
        <taxon>rosids</taxon>
        <taxon>malvids</taxon>
        <taxon>Malvales</taxon>
        <taxon>Malvaceae</taxon>
        <taxon>Malvoideae</taxon>
        <taxon>Hibiscus</taxon>
    </lineage>
</organism>
<dbReference type="EMBL" id="BSYR01000057">
    <property type="protein sequence ID" value="GMJ10759.1"/>
    <property type="molecule type" value="Genomic_DNA"/>
</dbReference>
<protein>
    <recommendedName>
        <fullName evidence="1">Reverse transcriptase domain-containing protein</fullName>
    </recommendedName>
</protein>
<dbReference type="InterPro" id="IPR052343">
    <property type="entry name" value="Retrotransposon-Effector_Assoc"/>
</dbReference>
<evidence type="ECO:0000259" key="1">
    <source>
        <dbReference type="PROSITE" id="PS50878"/>
    </source>
</evidence>
<evidence type="ECO:0000313" key="3">
    <source>
        <dbReference type="Proteomes" id="UP001165190"/>
    </source>
</evidence>
<proteinExistence type="predicted"/>
<feature type="domain" description="Reverse transcriptase" evidence="1">
    <location>
        <begin position="1"/>
        <end position="138"/>
    </location>
</feature>